<protein>
    <submittedName>
        <fullName evidence="2">Histidine kinase</fullName>
    </submittedName>
</protein>
<proteinExistence type="predicted"/>
<feature type="transmembrane region" description="Helical" evidence="1">
    <location>
        <begin position="70"/>
        <end position="89"/>
    </location>
</feature>
<keyword evidence="2" id="KW-0808">Transferase</keyword>
<comment type="caution">
    <text evidence="2">The sequence shown here is derived from an EMBL/GenBank/DDBJ whole genome shotgun (WGS) entry which is preliminary data.</text>
</comment>
<keyword evidence="2" id="KW-0418">Kinase</keyword>
<reference evidence="2" key="1">
    <citation type="submission" date="2020-01" db="EMBL/GenBank/DDBJ databases">
        <authorList>
            <person name="Richard D."/>
        </authorList>
    </citation>
    <scope>NUCLEOTIDE SEQUENCE</scope>
    <source>
        <strain evidence="2">JP541</strain>
    </source>
</reference>
<dbReference type="GO" id="GO:0016301">
    <property type="term" value="F:kinase activity"/>
    <property type="evidence" value="ECO:0007669"/>
    <property type="project" value="UniProtKB-KW"/>
</dbReference>
<feature type="non-terminal residue" evidence="2">
    <location>
        <position position="1"/>
    </location>
</feature>
<evidence type="ECO:0000256" key="1">
    <source>
        <dbReference type="SAM" id="Phobius"/>
    </source>
</evidence>
<accession>A0A8I0L9P6</accession>
<evidence type="ECO:0000313" key="3">
    <source>
        <dbReference type="Proteomes" id="UP000653002"/>
    </source>
</evidence>
<dbReference type="Proteomes" id="UP000653002">
    <property type="component" value="Unassembled WGS sequence"/>
</dbReference>
<sequence length="90" mass="10305">FLYPTGGEQVIRTAMRIIQGEPVDKFIPLRTAPVDHQSARTLLLQADQLQKYKQRIEAQRSRIDGLSDRFYFLRNSLGVISLLMIGFIAL</sequence>
<keyword evidence="1" id="KW-1133">Transmembrane helix</keyword>
<dbReference type="AlphaFoldDB" id="A0A8I0L9P6"/>
<organism evidence="2 3">
    <name type="scientific">Xanthomonas citri pv. citri</name>
    <dbReference type="NCBI Taxonomy" id="611301"/>
    <lineage>
        <taxon>Bacteria</taxon>
        <taxon>Pseudomonadati</taxon>
        <taxon>Pseudomonadota</taxon>
        <taxon>Gammaproteobacteria</taxon>
        <taxon>Lysobacterales</taxon>
        <taxon>Lysobacteraceae</taxon>
        <taxon>Xanthomonas</taxon>
    </lineage>
</organism>
<dbReference type="EMBL" id="JAABFR010000580">
    <property type="protein sequence ID" value="MBD4335998.1"/>
    <property type="molecule type" value="Genomic_DNA"/>
</dbReference>
<keyword evidence="1" id="KW-0812">Transmembrane</keyword>
<evidence type="ECO:0000313" key="2">
    <source>
        <dbReference type="EMBL" id="MBD4335998.1"/>
    </source>
</evidence>
<gene>
    <name evidence="2" type="ORF">GUH15_08000</name>
</gene>
<keyword evidence="1" id="KW-0472">Membrane</keyword>
<feature type="non-terminal residue" evidence="2">
    <location>
        <position position="90"/>
    </location>
</feature>
<name>A0A8I0L9P6_XANCI</name>